<gene>
    <name evidence="2" type="ORF">MGYG_06134</name>
</gene>
<feature type="compositionally biased region" description="Basic residues" evidence="1">
    <location>
        <begin position="131"/>
        <end position="140"/>
    </location>
</feature>
<feature type="region of interest" description="Disordered" evidence="1">
    <location>
        <begin position="158"/>
        <end position="187"/>
    </location>
</feature>
<proteinExistence type="predicted"/>
<organism evidence="3">
    <name type="scientific">Arthroderma gypseum (strain ATCC MYA-4604 / CBS 118893)</name>
    <name type="common">Microsporum gypseum</name>
    <dbReference type="NCBI Taxonomy" id="535722"/>
    <lineage>
        <taxon>Eukaryota</taxon>
        <taxon>Fungi</taxon>
        <taxon>Dikarya</taxon>
        <taxon>Ascomycota</taxon>
        <taxon>Pezizomycotina</taxon>
        <taxon>Eurotiomycetes</taxon>
        <taxon>Eurotiomycetidae</taxon>
        <taxon>Onygenales</taxon>
        <taxon>Arthrodermataceae</taxon>
        <taxon>Nannizzia</taxon>
    </lineage>
</organism>
<accession>E4V0K3</accession>
<feature type="compositionally biased region" description="Basic and acidic residues" evidence="1">
    <location>
        <begin position="19"/>
        <end position="37"/>
    </location>
</feature>
<reference evidence="3" key="1">
    <citation type="journal article" date="2012" name="MBio">
        <title>Comparative genome analysis of Trichophyton rubrum and related dermatophytes reveals candidate genes involved in infection.</title>
        <authorList>
            <person name="Martinez D.A."/>
            <person name="Oliver B.G."/>
            <person name="Graeser Y."/>
            <person name="Goldberg J.M."/>
            <person name="Li W."/>
            <person name="Martinez-Rossi N.M."/>
            <person name="Monod M."/>
            <person name="Shelest E."/>
            <person name="Barton R.C."/>
            <person name="Birch E."/>
            <person name="Brakhage A.A."/>
            <person name="Chen Z."/>
            <person name="Gurr S.J."/>
            <person name="Heiman D."/>
            <person name="Heitman J."/>
            <person name="Kosti I."/>
            <person name="Rossi A."/>
            <person name="Saif S."/>
            <person name="Samalova M."/>
            <person name="Saunders C.W."/>
            <person name="Shea T."/>
            <person name="Summerbell R.C."/>
            <person name="Xu J."/>
            <person name="Young S."/>
            <person name="Zeng Q."/>
            <person name="Birren B.W."/>
            <person name="Cuomo C.A."/>
            <person name="White T.C."/>
        </authorList>
    </citation>
    <scope>NUCLEOTIDE SEQUENCE [LARGE SCALE GENOMIC DNA]</scope>
    <source>
        <strain evidence="3">ATCC MYA-4604 / CBS 118893</strain>
    </source>
</reference>
<feature type="region of interest" description="Disordered" evidence="1">
    <location>
        <begin position="1"/>
        <end position="38"/>
    </location>
</feature>
<dbReference type="Proteomes" id="UP000002669">
    <property type="component" value="Unassembled WGS sequence"/>
</dbReference>
<feature type="region of interest" description="Disordered" evidence="1">
    <location>
        <begin position="114"/>
        <end position="142"/>
    </location>
</feature>
<sequence>MDRGQASSLVGTYHVSGRGRHEDKIERRRRQKEDSRLVSHKARFAVPTTNHELILPSGRDVVTEYVSIDARRKEEILSDSLNAHYLSSRSSYPSSSPSMHGVACQAALRWSKGSSEADWPSHPTRSLEKRGRGRTCSRRRSVPDKGYWMHGVGILKSESEASQPRSSEKGVRPSFARPGLERPTSPGTMVKEFVAVLGVEGVF</sequence>
<dbReference type="EMBL" id="DS989826">
    <property type="protein sequence ID" value="EFR03140.1"/>
    <property type="molecule type" value="Genomic_DNA"/>
</dbReference>
<dbReference type="InParanoid" id="E4V0K3"/>
<evidence type="ECO:0000313" key="2">
    <source>
        <dbReference type="EMBL" id="EFR03140.1"/>
    </source>
</evidence>
<dbReference type="AlphaFoldDB" id="E4V0K3"/>
<dbReference type="GeneID" id="10026847"/>
<name>E4V0K3_ARTGP</name>
<dbReference type="HOGENOM" id="CLU_1348636_0_0_1"/>
<evidence type="ECO:0000313" key="3">
    <source>
        <dbReference type="Proteomes" id="UP000002669"/>
    </source>
</evidence>
<dbReference type="RefSeq" id="XP_003171594.1">
    <property type="nucleotide sequence ID" value="XM_003171546.1"/>
</dbReference>
<dbReference type="VEuPathDB" id="FungiDB:MGYG_06134"/>
<keyword evidence="3" id="KW-1185">Reference proteome</keyword>
<feature type="compositionally biased region" description="Polar residues" evidence="1">
    <location>
        <begin position="1"/>
        <end position="10"/>
    </location>
</feature>
<protein>
    <submittedName>
        <fullName evidence="2">Uncharacterized protein</fullName>
    </submittedName>
</protein>
<evidence type="ECO:0000256" key="1">
    <source>
        <dbReference type="SAM" id="MobiDB-lite"/>
    </source>
</evidence>